<dbReference type="EMBL" id="CDMC01000013">
    <property type="protein sequence ID" value="CEL09267.1"/>
    <property type="molecule type" value="Genomic_DNA"/>
</dbReference>
<gene>
    <name evidence="2" type="ORF">ASPCAL12406</name>
</gene>
<organism evidence="2 3">
    <name type="scientific">Aspergillus calidoustus</name>
    <dbReference type="NCBI Taxonomy" id="454130"/>
    <lineage>
        <taxon>Eukaryota</taxon>
        <taxon>Fungi</taxon>
        <taxon>Dikarya</taxon>
        <taxon>Ascomycota</taxon>
        <taxon>Pezizomycotina</taxon>
        <taxon>Eurotiomycetes</taxon>
        <taxon>Eurotiomycetidae</taxon>
        <taxon>Eurotiales</taxon>
        <taxon>Aspergillaceae</taxon>
        <taxon>Aspergillus</taxon>
        <taxon>Aspergillus subgen. Nidulantes</taxon>
    </lineage>
</organism>
<proteinExistence type="predicted"/>
<sequence length="105" mass="11570">MAINGNELDGVTGAIAELATIDVSNPASRLQIMQKCQHILESLQDPRMVAMDTLTSVRRQLFIANETDRFPIGCPVPVHRRSQQTRCLQEAHKRTTNCNGAGPTN</sequence>
<dbReference type="Proteomes" id="UP000054771">
    <property type="component" value="Unassembled WGS sequence"/>
</dbReference>
<protein>
    <submittedName>
        <fullName evidence="2">Uncharacterized protein</fullName>
    </submittedName>
</protein>
<reference evidence="3" key="1">
    <citation type="journal article" date="2016" name="Genome Announc.">
        <title>Draft genome sequences of fungus Aspergillus calidoustus.</title>
        <authorList>
            <person name="Horn F."/>
            <person name="Linde J."/>
            <person name="Mattern D.J."/>
            <person name="Walther G."/>
            <person name="Guthke R."/>
            <person name="Scherlach K."/>
            <person name="Martin K."/>
            <person name="Brakhage A.A."/>
            <person name="Petzke L."/>
            <person name="Valiante V."/>
        </authorList>
    </citation>
    <scope>NUCLEOTIDE SEQUENCE [LARGE SCALE GENOMIC DNA]</scope>
    <source>
        <strain evidence="3">SF006504</strain>
    </source>
</reference>
<keyword evidence="3" id="KW-1185">Reference proteome</keyword>
<feature type="compositionally biased region" description="Polar residues" evidence="1">
    <location>
        <begin position="96"/>
        <end position="105"/>
    </location>
</feature>
<evidence type="ECO:0000256" key="1">
    <source>
        <dbReference type="SAM" id="MobiDB-lite"/>
    </source>
</evidence>
<dbReference type="AlphaFoldDB" id="A0A0U5GCA2"/>
<name>A0A0U5GCA2_ASPCI</name>
<feature type="region of interest" description="Disordered" evidence="1">
    <location>
        <begin position="85"/>
        <end position="105"/>
    </location>
</feature>
<evidence type="ECO:0000313" key="2">
    <source>
        <dbReference type="EMBL" id="CEL09267.1"/>
    </source>
</evidence>
<evidence type="ECO:0000313" key="3">
    <source>
        <dbReference type="Proteomes" id="UP000054771"/>
    </source>
</evidence>
<accession>A0A0U5GCA2</accession>